<gene>
    <name evidence="1" type="ORF">CCMP2556_LOCUS15197</name>
</gene>
<sequence>MENNTKTCLLSLFELPPTSAHGYTSQLPNVRHGKAHAVTKWQGQCKTHRVTIWACSSIESNEGMQRCTRLKLVSPPRVFAADEPLHIGLTFRMFNSAWVEKHAVRVLLCLQSRSAVFAR</sequence>
<keyword evidence="2" id="KW-1185">Reference proteome</keyword>
<dbReference type="Proteomes" id="UP001642484">
    <property type="component" value="Unassembled WGS sequence"/>
</dbReference>
<comment type="caution">
    <text evidence="1">The sequence shown here is derived from an EMBL/GenBank/DDBJ whole genome shotgun (WGS) entry which is preliminary data.</text>
</comment>
<dbReference type="EMBL" id="CAXAMN010007891">
    <property type="protein sequence ID" value="CAK9023338.1"/>
    <property type="molecule type" value="Genomic_DNA"/>
</dbReference>
<protein>
    <submittedName>
        <fullName evidence="1">Uncharacterized protein</fullName>
    </submittedName>
</protein>
<reference evidence="1 2" key="1">
    <citation type="submission" date="2024-02" db="EMBL/GenBank/DDBJ databases">
        <authorList>
            <person name="Chen Y."/>
            <person name="Shah S."/>
            <person name="Dougan E. K."/>
            <person name="Thang M."/>
            <person name="Chan C."/>
        </authorList>
    </citation>
    <scope>NUCLEOTIDE SEQUENCE [LARGE SCALE GENOMIC DNA]</scope>
</reference>
<name>A0ABP0K973_9DINO</name>
<accession>A0ABP0K973</accession>
<evidence type="ECO:0000313" key="1">
    <source>
        <dbReference type="EMBL" id="CAK9023338.1"/>
    </source>
</evidence>
<organism evidence="1 2">
    <name type="scientific">Durusdinium trenchii</name>
    <dbReference type="NCBI Taxonomy" id="1381693"/>
    <lineage>
        <taxon>Eukaryota</taxon>
        <taxon>Sar</taxon>
        <taxon>Alveolata</taxon>
        <taxon>Dinophyceae</taxon>
        <taxon>Suessiales</taxon>
        <taxon>Symbiodiniaceae</taxon>
        <taxon>Durusdinium</taxon>
    </lineage>
</organism>
<proteinExistence type="predicted"/>
<evidence type="ECO:0000313" key="2">
    <source>
        <dbReference type="Proteomes" id="UP001642484"/>
    </source>
</evidence>